<feature type="chain" id="PRO_5008278813" evidence="1">
    <location>
        <begin position="23"/>
        <end position="375"/>
    </location>
</feature>
<evidence type="ECO:0000313" key="3">
    <source>
        <dbReference type="Proteomes" id="UP000094023"/>
    </source>
</evidence>
<evidence type="ECO:0000313" key="2">
    <source>
        <dbReference type="EMBL" id="OAT26477.1"/>
    </source>
</evidence>
<evidence type="ECO:0000256" key="1">
    <source>
        <dbReference type="SAM" id="SignalP"/>
    </source>
</evidence>
<sequence>MKQLTLKIFYTFLFFFSMSVYADKAHYLRMDVKNKSAITLEYVYSSYGPRSDKGYNPKVPIKPGTTGLLKSKGWIGRGNYFAFVYKINKDLYLDIFMSLYQNNYVTYEYCFSNKKRKFLNDNDGFGDADAKLVCEKGNSHALITNKPFSFNYHEYSFSGVISGENTGAFKLYRGYSFPAEFEGPDCSTKPKAKLGVKVTTDTLVTKNDGVFAMIASCPYFSYCPPNTELCKSKTANGIYTGDFYWIPFSDQTLYLLRDKTYANVTLWGNINEYDKLPMNTSIRLGKPNIKVGSIVTGDKLYDLLTELNKSYCDASKKQNKDVICGEPKYTLQKRTSGEIKYLPAAELKHYDCYVDSVTYPNIGSNVCTLRGEKYK</sequence>
<name>A0A198FNF0_9GAMM</name>
<dbReference type="OrthoDB" id="10015564at2"/>
<comment type="caution">
    <text evidence="2">The sequence shown here is derived from an EMBL/GenBank/DDBJ whole genome shotgun (WGS) entry which is preliminary data.</text>
</comment>
<keyword evidence="3" id="KW-1185">Reference proteome</keyword>
<organism evidence="2 3">
    <name type="scientific">Proteus myxofaciens ATCC 19692</name>
    <dbReference type="NCBI Taxonomy" id="1354337"/>
    <lineage>
        <taxon>Bacteria</taxon>
        <taxon>Pseudomonadati</taxon>
        <taxon>Pseudomonadota</taxon>
        <taxon>Gammaproteobacteria</taxon>
        <taxon>Enterobacterales</taxon>
        <taxon>Morganellaceae</taxon>
        <taxon>Proteus</taxon>
    </lineage>
</organism>
<dbReference type="EMBL" id="LXEN01000101">
    <property type="protein sequence ID" value="OAT26477.1"/>
    <property type="molecule type" value="Genomic_DNA"/>
</dbReference>
<dbReference type="STRING" id="1354337.M983_2138"/>
<reference evidence="2 3" key="1">
    <citation type="submission" date="2016-04" db="EMBL/GenBank/DDBJ databases">
        <title>ATOL: Assembling a taxonomically balanced genome-scale reconstruction of the evolutionary history of the Enterobacteriaceae.</title>
        <authorList>
            <person name="Plunkett G.III."/>
            <person name="Neeno-Eckwall E.C."/>
            <person name="Glasner J.D."/>
            <person name="Perna N.T."/>
        </authorList>
    </citation>
    <scope>NUCLEOTIDE SEQUENCE [LARGE SCALE GENOMIC DNA]</scope>
    <source>
        <strain evidence="2 3">ATCC 19692</strain>
    </source>
</reference>
<dbReference type="AlphaFoldDB" id="A0A198FNF0"/>
<feature type="signal peptide" evidence="1">
    <location>
        <begin position="1"/>
        <end position="22"/>
    </location>
</feature>
<dbReference type="Proteomes" id="UP000094023">
    <property type="component" value="Unassembled WGS sequence"/>
</dbReference>
<protein>
    <submittedName>
        <fullName evidence="2">Uncharacterized protein</fullName>
    </submittedName>
</protein>
<keyword evidence="1" id="KW-0732">Signal</keyword>
<dbReference type="RefSeq" id="WP_066750242.1">
    <property type="nucleotide sequence ID" value="NZ_LXEN01000101.1"/>
</dbReference>
<gene>
    <name evidence="2" type="ORF">M983_2138</name>
</gene>
<proteinExistence type="predicted"/>
<accession>A0A198FNF0</accession>